<protein>
    <recommendedName>
        <fullName evidence="9">C2H2-type domain-containing protein</fullName>
    </recommendedName>
</protein>
<dbReference type="InterPro" id="IPR013087">
    <property type="entry name" value="Znf_C2H2_type"/>
</dbReference>
<dbReference type="PROSITE" id="PS00028">
    <property type="entry name" value="ZINC_FINGER_C2H2_1"/>
    <property type="match status" value="1"/>
</dbReference>
<organism evidence="10 11">
    <name type="scientific">Trichonephila inaurata madagascariensis</name>
    <dbReference type="NCBI Taxonomy" id="2747483"/>
    <lineage>
        <taxon>Eukaryota</taxon>
        <taxon>Metazoa</taxon>
        <taxon>Ecdysozoa</taxon>
        <taxon>Arthropoda</taxon>
        <taxon>Chelicerata</taxon>
        <taxon>Arachnida</taxon>
        <taxon>Araneae</taxon>
        <taxon>Araneomorphae</taxon>
        <taxon>Entelegynae</taxon>
        <taxon>Araneoidea</taxon>
        <taxon>Nephilidae</taxon>
        <taxon>Trichonephila</taxon>
        <taxon>Trichonephila inaurata</taxon>
    </lineage>
</organism>
<evidence type="ECO:0000259" key="9">
    <source>
        <dbReference type="PROSITE" id="PS50157"/>
    </source>
</evidence>
<evidence type="ECO:0000313" key="11">
    <source>
        <dbReference type="Proteomes" id="UP000886998"/>
    </source>
</evidence>
<dbReference type="GO" id="GO:0000978">
    <property type="term" value="F:RNA polymerase II cis-regulatory region sequence-specific DNA binding"/>
    <property type="evidence" value="ECO:0007669"/>
    <property type="project" value="TreeGrafter"/>
</dbReference>
<dbReference type="InterPro" id="IPR050589">
    <property type="entry name" value="Ikaros_C2H2-ZF"/>
</dbReference>
<keyword evidence="6" id="KW-0238">DNA-binding</keyword>
<evidence type="ECO:0000256" key="2">
    <source>
        <dbReference type="ARBA" id="ARBA00022723"/>
    </source>
</evidence>
<dbReference type="Gene3D" id="3.30.160.60">
    <property type="entry name" value="Classic Zinc Finger"/>
    <property type="match status" value="2"/>
</dbReference>
<keyword evidence="4 8" id="KW-0863">Zinc-finger</keyword>
<dbReference type="SUPFAM" id="SSF57667">
    <property type="entry name" value="beta-beta-alpha zinc fingers"/>
    <property type="match status" value="1"/>
</dbReference>
<sequence length="184" mass="21470">MDLRPNREQENPVNVFYDTPEIATSSEAVLELDSFNNIPSEIIDLMVLDIPPSNFELPDSQFLKDEVLDKSDASARWYMSIIVSQMGHFSQRKHTDTTKKCFQNSVCQEIFQENDNDGRMCSNTGEKSIPCHVCRKIFQKDQFFIRHMLIHKGEKSFQCDVREFSRKGDLNRHLRIHSKENLLV</sequence>
<evidence type="ECO:0000256" key="6">
    <source>
        <dbReference type="ARBA" id="ARBA00023125"/>
    </source>
</evidence>
<dbReference type="AlphaFoldDB" id="A0A8X6IBS6"/>
<dbReference type="GO" id="GO:0003700">
    <property type="term" value="F:DNA-binding transcription factor activity"/>
    <property type="evidence" value="ECO:0007669"/>
    <property type="project" value="TreeGrafter"/>
</dbReference>
<dbReference type="GO" id="GO:0006357">
    <property type="term" value="P:regulation of transcription by RNA polymerase II"/>
    <property type="evidence" value="ECO:0007669"/>
    <property type="project" value="TreeGrafter"/>
</dbReference>
<reference evidence="10" key="1">
    <citation type="submission" date="2020-08" db="EMBL/GenBank/DDBJ databases">
        <title>Multicomponent nature underlies the extraordinary mechanical properties of spider dragline silk.</title>
        <authorList>
            <person name="Kono N."/>
            <person name="Nakamura H."/>
            <person name="Mori M."/>
            <person name="Yoshida Y."/>
            <person name="Ohtoshi R."/>
            <person name="Malay A.D."/>
            <person name="Moran D.A.P."/>
            <person name="Tomita M."/>
            <person name="Numata K."/>
            <person name="Arakawa K."/>
        </authorList>
    </citation>
    <scope>NUCLEOTIDE SEQUENCE</scope>
</reference>
<dbReference type="OrthoDB" id="6779457at2759"/>
<keyword evidence="3" id="KW-0677">Repeat</keyword>
<accession>A0A8X6IBS6</accession>
<comment type="subcellular location">
    <subcellularLocation>
        <location evidence="1">Nucleus</location>
    </subcellularLocation>
</comment>
<keyword evidence="2" id="KW-0479">Metal-binding</keyword>
<gene>
    <name evidence="10" type="ORF">TNIN_41811</name>
</gene>
<feature type="domain" description="C2H2-type" evidence="9">
    <location>
        <begin position="129"/>
        <end position="156"/>
    </location>
</feature>
<dbReference type="PROSITE" id="PS50157">
    <property type="entry name" value="ZINC_FINGER_C2H2_2"/>
    <property type="match status" value="1"/>
</dbReference>
<keyword evidence="7" id="KW-0539">Nucleus</keyword>
<evidence type="ECO:0000313" key="10">
    <source>
        <dbReference type="EMBL" id="GFS38816.1"/>
    </source>
</evidence>
<keyword evidence="5" id="KW-0862">Zinc</keyword>
<dbReference type="InterPro" id="IPR036236">
    <property type="entry name" value="Znf_C2H2_sf"/>
</dbReference>
<dbReference type="SMART" id="SM00355">
    <property type="entry name" value="ZnF_C2H2"/>
    <property type="match status" value="2"/>
</dbReference>
<evidence type="ECO:0000256" key="4">
    <source>
        <dbReference type="ARBA" id="ARBA00022771"/>
    </source>
</evidence>
<dbReference type="GO" id="GO:0005634">
    <property type="term" value="C:nucleus"/>
    <property type="evidence" value="ECO:0007669"/>
    <property type="project" value="UniProtKB-SubCell"/>
</dbReference>
<dbReference type="EMBL" id="BMAV01025140">
    <property type="protein sequence ID" value="GFS38816.1"/>
    <property type="molecule type" value="Genomic_DNA"/>
</dbReference>
<evidence type="ECO:0000256" key="7">
    <source>
        <dbReference type="ARBA" id="ARBA00023242"/>
    </source>
</evidence>
<evidence type="ECO:0000256" key="8">
    <source>
        <dbReference type="PROSITE-ProRule" id="PRU00042"/>
    </source>
</evidence>
<dbReference type="Proteomes" id="UP000886998">
    <property type="component" value="Unassembled WGS sequence"/>
</dbReference>
<evidence type="ECO:0000256" key="5">
    <source>
        <dbReference type="ARBA" id="ARBA00022833"/>
    </source>
</evidence>
<name>A0A8X6IBS6_9ARAC</name>
<dbReference type="PANTHER" id="PTHR24404:SF114">
    <property type="entry name" value="KLUMPFUSS, ISOFORM B-RELATED"/>
    <property type="match status" value="1"/>
</dbReference>
<comment type="caution">
    <text evidence="10">The sequence shown here is derived from an EMBL/GenBank/DDBJ whole genome shotgun (WGS) entry which is preliminary data.</text>
</comment>
<dbReference type="GO" id="GO:0008270">
    <property type="term" value="F:zinc ion binding"/>
    <property type="evidence" value="ECO:0007669"/>
    <property type="project" value="UniProtKB-KW"/>
</dbReference>
<dbReference type="PANTHER" id="PTHR24404">
    <property type="entry name" value="ZINC FINGER PROTEIN"/>
    <property type="match status" value="1"/>
</dbReference>
<proteinExistence type="predicted"/>
<keyword evidence="11" id="KW-1185">Reference proteome</keyword>
<evidence type="ECO:0000256" key="1">
    <source>
        <dbReference type="ARBA" id="ARBA00004123"/>
    </source>
</evidence>
<evidence type="ECO:0000256" key="3">
    <source>
        <dbReference type="ARBA" id="ARBA00022737"/>
    </source>
</evidence>